<proteinExistence type="predicted"/>
<gene>
    <name evidence="1" type="ORF">GLOINDRAFT_22349</name>
</gene>
<protein>
    <submittedName>
        <fullName evidence="1">Uncharacterized protein</fullName>
    </submittedName>
</protein>
<sequence>MSNEELTKEQLFIKPYLLGYYRSFVGLELEYLRDFYKAEEKKEHISLAEYETNYELDAWKEKHNKLEESVKVLKEEKKFADEQIISLEKEKKIADKQIISLEKNIKKAEEQIISLENGGRSLKFRFKQLPMIIYLDKHFAEQSRDLKFYNFSAYWKDNEIYKMLKKVVYIERLEVKWNYKYRTVRARIHLTKEMVEIFQKGGNIALTKNERIYFL</sequence>
<accession>U9U8X6</accession>
<name>U9U8X6_RHIID</name>
<reference evidence="1" key="1">
    <citation type="submission" date="2013-07" db="EMBL/GenBank/DDBJ databases">
        <title>The genome of an arbuscular mycorrhizal fungus provides insights into the evolution of the oldest plant symbiosis.</title>
        <authorList>
            <consortium name="DOE Joint Genome Institute"/>
            <person name="Tisserant E."/>
            <person name="Malbreil M."/>
            <person name="Kuo A."/>
            <person name="Kohler A."/>
            <person name="Symeonidi A."/>
            <person name="Balestrini R."/>
            <person name="Charron P."/>
            <person name="Duensing N."/>
            <person name="Frei-dit-Frey N."/>
            <person name="Gianinazzi-Pearson V."/>
            <person name="Gilbert B."/>
            <person name="Handa Y."/>
            <person name="Hijri M."/>
            <person name="Kaul R."/>
            <person name="Kawaguchi M."/>
            <person name="Krajinski F."/>
            <person name="Lammers P."/>
            <person name="Lapierre D."/>
            <person name="Masclaux F.G."/>
            <person name="Murat C."/>
            <person name="Morin E."/>
            <person name="Ndikumana S."/>
            <person name="Pagni M."/>
            <person name="Petitpierre D."/>
            <person name="Requena N."/>
            <person name="Rosikiewicz P."/>
            <person name="Riley R."/>
            <person name="Saito K."/>
            <person name="San Clemente H."/>
            <person name="Shapiro H."/>
            <person name="van Tuinen D."/>
            <person name="Becard G."/>
            <person name="Bonfante P."/>
            <person name="Paszkowski U."/>
            <person name="Shachar-Hill Y."/>
            <person name="Young J.P."/>
            <person name="Sanders I.R."/>
            <person name="Henrissat B."/>
            <person name="Rensing S.A."/>
            <person name="Grigoriev I.V."/>
            <person name="Corradi N."/>
            <person name="Roux C."/>
            <person name="Martin F."/>
        </authorList>
    </citation>
    <scope>NUCLEOTIDE SEQUENCE</scope>
    <source>
        <strain evidence="1">DAOM 197198</strain>
    </source>
</reference>
<dbReference type="HOGENOM" id="CLU_1283854_0_0_1"/>
<evidence type="ECO:0000313" key="1">
    <source>
        <dbReference type="EMBL" id="ESA16874.1"/>
    </source>
</evidence>
<dbReference type="EMBL" id="KI280655">
    <property type="protein sequence ID" value="ESA16874.1"/>
    <property type="molecule type" value="Genomic_DNA"/>
</dbReference>
<organism evidence="1">
    <name type="scientific">Rhizophagus irregularis (strain DAOM 181602 / DAOM 197198 / MUCL 43194)</name>
    <name type="common">Arbuscular mycorrhizal fungus</name>
    <name type="synonym">Glomus intraradices</name>
    <dbReference type="NCBI Taxonomy" id="747089"/>
    <lineage>
        <taxon>Eukaryota</taxon>
        <taxon>Fungi</taxon>
        <taxon>Fungi incertae sedis</taxon>
        <taxon>Mucoromycota</taxon>
        <taxon>Glomeromycotina</taxon>
        <taxon>Glomeromycetes</taxon>
        <taxon>Glomerales</taxon>
        <taxon>Glomeraceae</taxon>
        <taxon>Rhizophagus</taxon>
    </lineage>
</organism>
<dbReference type="AlphaFoldDB" id="U9U8X6"/>